<proteinExistence type="predicted"/>
<dbReference type="EMBL" id="BNBI01000001">
    <property type="protein sequence ID" value="GHE82288.1"/>
    <property type="molecule type" value="Genomic_DNA"/>
</dbReference>
<reference evidence="2" key="1">
    <citation type="journal article" date="2014" name="Int. J. Syst. Evol. Microbiol.">
        <title>Complete genome sequence of Corynebacterium casei LMG S-19264T (=DSM 44701T), isolated from a smear-ripened cheese.</title>
        <authorList>
            <consortium name="US DOE Joint Genome Institute (JGI-PGF)"/>
            <person name="Walter F."/>
            <person name="Albersmeier A."/>
            <person name="Kalinowski J."/>
            <person name="Ruckert C."/>
        </authorList>
    </citation>
    <scope>NUCLEOTIDE SEQUENCE</scope>
    <source>
        <strain evidence="2">JCM 4477</strain>
    </source>
</reference>
<dbReference type="AlphaFoldDB" id="A0A919A0N1"/>
<gene>
    <name evidence="2" type="ORF">GCM10018772_00430</name>
</gene>
<dbReference type="PANTHER" id="PTHR38479:SF2">
    <property type="entry name" value="WINGED HELIX DNA-BINDING DOMAIN-CONTAINING PROTEIN"/>
    <property type="match status" value="1"/>
</dbReference>
<evidence type="ECO:0000313" key="2">
    <source>
        <dbReference type="EMBL" id="GHE82288.1"/>
    </source>
</evidence>
<name>A0A919A0N1_9ACTN</name>
<keyword evidence="3" id="KW-1185">Reference proteome</keyword>
<feature type="region of interest" description="Disordered" evidence="1">
    <location>
        <begin position="1"/>
        <end position="39"/>
    </location>
</feature>
<evidence type="ECO:0000313" key="3">
    <source>
        <dbReference type="Proteomes" id="UP000630718"/>
    </source>
</evidence>
<accession>A0A919A0N1</accession>
<organism evidence="2 3">
    <name type="scientific">Streptomyces fumanus</name>
    <dbReference type="NCBI Taxonomy" id="67302"/>
    <lineage>
        <taxon>Bacteria</taxon>
        <taxon>Bacillati</taxon>
        <taxon>Actinomycetota</taxon>
        <taxon>Actinomycetes</taxon>
        <taxon>Kitasatosporales</taxon>
        <taxon>Streptomycetaceae</taxon>
        <taxon>Streptomyces</taxon>
    </lineage>
</organism>
<dbReference type="PANTHER" id="PTHR38479">
    <property type="entry name" value="LMO0824 PROTEIN"/>
    <property type="match status" value="1"/>
</dbReference>
<dbReference type="Proteomes" id="UP000630718">
    <property type="component" value="Unassembled WGS sequence"/>
</dbReference>
<evidence type="ECO:0008006" key="4">
    <source>
        <dbReference type="Google" id="ProtNLM"/>
    </source>
</evidence>
<sequence>MTHPYFRGGAGARGPLSVPSGTMGAQGRSDDGTEAGVGGGQRYIDVAERRARLGLRHLLAPGARAARPEQVADALTALHGTDPATVHLAIGARLADPAETVRATERALYEDRSLVRMHGMRHTVFVFPAGLTAVVHASTGLAVAARERAALLKDMAAAGAPDAAWLKEVEESALAALARRGQATAAELAEDEPRLRERFAYAAGKRYEGVHTVSTRLLKVLGVEGRVVRGRPLGSWTSSQFRWALAPAHAPLEPAAAQAELLRRWLTACGPATEADLKWWTGWRVTEVRRALGAIGARPVTLDEGPGYVVAGDDGPVAGSGEPWAALLPALDPTAMGWQRRDWYLAPELRPALFDRSGNVGPTVWWDGRVIGGWAQRPGGEIVWRVLDRTGVGREAEAAIAAAAERLRGWVGTARVTPRFRTPLEKELSA</sequence>
<dbReference type="InterPro" id="IPR009351">
    <property type="entry name" value="AlkZ-like"/>
</dbReference>
<comment type="caution">
    <text evidence="2">The sequence shown here is derived from an EMBL/GenBank/DDBJ whole genome shotgun (WGS) entry which is preliminary data.</text>
</comment>
<reference evidence="2" key="2">
    <citation type="submission" date="2020-09" db="EMBL/GenBank/DDBJ databases">
        <authorList>
            <person name="Sun Q."/>
            <person name="Ohkuma M."/>
        </authorList>
    </citation>
    <scope>NUCLEOTIDE SEQUENCE</scope>
    <source>
        <strain evidence="2">JCM 4477</strain>
    </source>
</reference>
<dbReference type="Pfam" id="PF06224">
    <property type="entry name" value="AlkZ-like"/>
    <property type="match status" value="1"/>
</dbReference>
<evidence type="ECO:0000256" key="1">
    <source>
        <dbReference type="SAM" id="MobiDB-lite"/>
    </source>
</evidence>
<protein>
    <recommendedName>
        <fullName evidence="4">Winged helix DNA-binding domain-containing protein</fullName>
    </recommendedName>
</protein>